<dbReference type="EMBL" id="MGAY01000003">
    <property type="protein sequence ID" value="OGK57412.1"/>
    <property type="molecule type" value="Genomic_DNA"/>
</dbReference>
<name>A0A1F7JP99_9BACT</name>
<dbReference type="InterPro" id="IPR001106">
    <property type="entry name" value="Aromatic_Lyase"/>
</dbReference>
<dbReference type="STRING" id="1802074.A3J15_04040"/>
<dbReference type="InterPro" id="IPR008948">
    <property type="entry name" value="L-Aspartase-like"/>
</dbReference>
<dbReference type="GO" id="GO:0016841">
    <property type="term" value="F:ammonia-lyase activity"/>
    <property type="evidence" value="ECO:0007669"/>
    <property type="project" value="UniProtKB-ARBA"/>
</dbReference>
<dbReference type="AlphaFoldDB" id="A0A1F7JP99"/>
<proteinExistence type="predicted"/>
<accession>A0A1F7JP99</accession>
<comment type="caution">
    <text evidence="1">The sequence shown here is derived from an EMBL/GenBank/DDBJ whole genome shotgun (WGS) entry which is preliminary data.</text>
</comment>
<dbReference type="PANTHER" id="PTHR10362">
    <property type="entry name" value="HISTIDINE AMMONIA-LYASE"/>
    <property type="match status" value="1"/>
</dbReference>
<gene>
    <name evidence="1" type="ORF">A3J15_04040</name>
</gene>
<sequence>MDDPYNQNYILIDRLFDHSPQKVILSGSNLNIPEIIAVARKNPIVEFTKDKKILNRIRECYLNMIKDIKKGVPIYGCNTGFGARASHIVNTGSPTRRLALAKRISEGITHIDVSVGPHFESEVVRAAILIRINMLMKGVSAVKLRDLEIYRQMLNKQLTPCVNQYGGIGASGDLAHNCRILNAARQMDNVYIKDQNGQISSAKDAFGKAGIRKLKLDPKAGLGLVNGDNFSTALASILAIDTLQVLVLATAIGAMTIEVLRGSNRTFHPLLSQVRPHQGQKEVASVYRYLLSGSKLIFNEMREHKKRKAGIKIQDGYSLRGIAQYHGVNIEKVKAYLKTITINANSVSDNPLWVSPEYAIKGERPWHWVSGGNFLAMHMVEVIDGLRKIMTQIVKLNDRHLSRLVNPDESNGLAANLSDKHAVTQCAFKGVQIQSGMFDVYSSLLSIPVSTFFGVHEENNQDITSHSLTSGILALENLRLVRYSIAQNMIALCQAVDLRGGSKRLSPKTRTLYHFIRERVHFVKKERSLNNDIEIIYQEIVGGKLIKLARESIFNDYNG</sequence>
<evidence type="ECO:0008006" key="3">
    <source>
        <dbReference type="Google" id="ProtNLM"/>
    </source>
</evidence>
<evidence type="ECO:0000313" key="1">
    <source>
        <dbReference type="EMBL" id="OGK57412.1"/>
    </source>
</evidence>
<protein>
    <recommendedName>
        <fullName evidence="3">Phenylalanine ammonia-lyase</fullName>
    </recommendedName>
</protein>
<dbReference type="Proteomes" id="UP000176376">
    <property type="component" value="Unassembled WGS sequence"/>
</dbReference>
<organism evidence="1 2">
    <name type="scientific">Candidatus Roizmanbacteria bacterium RIFCSPLOWO2_02_FULL_38_10</name>
    <dbReference type="NCBI Taxonomy" id="1802074"/>
    <lineage>
        <taxon>Bacteria</taxon>
        <taxon>Candidatus Roizmaniibacteriota</taxon>
    </lineage>
</organism>
<dbReference type="Pfam" id="PF00221">
    <property type="entry name" value="Lyase_aromatic"/>
    <property type="match status" value="1"/>
</dbReference>
<evidence type="ECO:0000313" key="2">
    <source>
        <dbReference type="Proteomes" id="UP000176376"/>
    </source>
</evidence>
<dbReference type="Gene3D" id="1.10.275.10">
    <property type="entry name" value="Fumarase/aspartase (N-terminal domain)"/>
    <property type="match status" value="1"/>
</dbReference>
<dbReference type="Gene3D" id="1.20.200.10">
    <property type="entry name" value="Fumarase/aspartase (Central domain)"/>
    <property type="match status" value="1"/>
</dbReference>
<dbReference type="SUPFAM" id="SSF48557">
    <property type="entry name" value="L-aspartase-like"/>
    <property type="match status" value="1"/>
</dbReference>
<reference evidence="1 2" key="1">
    <citation type="journal article" date="2016" name="Nat. Commun.">
        <title>Thousands of microbial genomes shed light on interconnected biogeochemical processes in an aquifer system.</title>
        <authorList>
            <person name="Anantharaman K."/>
            <person name="Brown C.T."/>
            <person name="Hug L.A."/>
            <person name="Sharon I."/>
            <person name="Castelle C.J."/>
            <person name="Probst A.J."/>
            <person name="Thomas B.C."/>
            <person name="Singh A."/>
            <person name="Wilkins M.J."/>
            <person name="Karaoz U."/>
            <person name="Brodie E.L."/>
            <person name="Williams K.H."/>
            <person name="Hubbard S.S."/>
            <person name="Banfield J.F."/>
        </authorList>
    </citation>
    <scope>NUCLEOTIDE SEQUENCE [LARGE SCALE GENOMIC DNA]</scope>
</reference>
<dbReference type="InterPro" id="IPR024083">
    <property type="entry name" value="Fumarase/histidase_N"/>
</dbReference>
<dbReference type="CDD" id="cd00332">
    <property type="entry name" value="PAL-HAL"/>
    <property type="match status" value="1"/>
</dbReference>